<accession>A0ABW1V321</accession>
<proteinExistence type="predicted"/>
<organism evidence="2 3">
    <name type="scientific">Paenibacillus septentrionalis</name>
    <dbReference type="NCBI Taxonomy" id="429342"/>
    <lineage>
        <taxon>Bacteria</taxon>
        <taxon>Bacillati</taxon>
        <taxon>Bacillota</taxon>
        <taxon>Bacilli</taxon>
        <taxon>Bacillales</taxon>
        <taxon>Paenibacillaceae</taxon>
        <taxon>Paenibacillus</taxon>
    </lineage>
</organism>
<comment type="caution">
    <text evidence="2">The sequence shown here is derived from an EMBL/GenBank/DDBJ whole genome shotgun (WGS) entry which is preliminary data.</text>
</comment>
<dbReference type="Gene3D" id="3.40.50.150">
    <property type="entry name" value="Vaccinia Virus protein VP39"/>
    <property type="match status" value="1"/>
</dbReference>
<evidence type="ECO:0000313" key="2">
    <source>
        <dbReference type="EMBL" id="MFC6332177.1"/>
    </source>
</evidence>
<evidence type="ECO:0000313" key="3">
    <source>
        <dbReference type="Proteomes" id="UP001596233"/>
    </source>
</evidence>
<dbReference type="RefSeq" id="WP_379232269.1">
    <property type="nucleotide sequence ID" value="NZ_JBHSTE010000002.1"/>
</dbReference>
<dbReference type="Proteomes" id="UP001596233">
    <property type="component" value="Unassembled WGS sequence"/>
</dbReference>
<dbReference type="PANTHER" id="PTHR36112">
    <property type="entry name" value="RIBOSOMAL RNA SMALL SUBUNIT METHYLTRANSFERASE J"/>
    <property type="match status" value="1"/>
</dbReference>
<dbReference type="EC" id="2.1.1.-" evidence="2"/>
<dbReference type="SUPFAM" id="SSF53335">
    <property type="entry name" value="S-adenosyl-L-methionine-dependent methyltransferases"/>
    <property type="match status" value="1"/>
</dbReference>
<gene>
    <name evidence="2" type="ORF">ACFP56_06045</name>
</gene>
<dbReference type="EMBL" id="JBHSTE010000002">
    <property type="protein sequence ID" value="MFC6332177.1"/>
    <property type="molecule type" value="Genomic_DNA"/>
</dbReference>
<sequence length="264" mass="29630">MIVTTSQAPAQELLAYAEALAKELNAPFIHRREMSVRKLMARYGGAHILVATEHELRLYERDSMDKPLVYHPSMALPKLKGMLQGNEEALIRYSGCQPGDVVLDCTAGLCSDSLVFSLAVGADGKVIALESEQLLYIVVREGLAQYKVNVQEIEQAMRRIELKLVDHERYLASLPDNSVDIVYFDPMFRQPLHESSAIGAIRSMANKHALTELTIADAKRVARKCVMLKEHSMSEEFERLGFTRCQEARGQRIAYGVIARSHNK</sequence>
<keyword evidence="1" id="KW-0175">Coiled coil</keyword>
<keyword evidence="2" id="KW-0808">Transferase</keyword>
<dbReference type="InterPro" id="IPR007536">
    <property type="entry name" value="16SrRNA_methylTrfase_J"/>
</dbReference>
<dbReference type="InterPro" id="IPR029063">
    <property type="entry name" value="SAM-dependent_MTases_sf"/>
</dbReference>
<dbReference type="Pfam" id="PF04445">
    <property type="entry name" value="SAM_MT"/>
    <property type="match status" value="1"/>
</dbReference>
<reference evidence="3" key="1">
    <citation type="journal article" date="2019" name="Int. J. Syst. Evol. Microbiol.">
        <title>The Global Catalogue of Microorganisms (GCM) 10K type strain sequencing project: providing services to taxonomists for standard genome sequencing and annotation.</title>
        <authorList>
            <consortium name="The Broad Institute Genomics Platform"/>
            <consortium name="The Broad Institute Genome Sequencing Center for Infectious Disease"/>
            <person name="Wu L."/>
            <person name="Ma J."/>
        </authorList>
    </citation>
    <scope>NUCLEOTIDE SEQUENCE [LARGE SCALE GENOMIC DNA]</scope>
    <source>
        <strain evidence="3">PCU 280</strain>
    </source>
</reference>
<name>A0ABW1V321_9BACL</name>
<feature type="coiled-coil region" evidence="1">
    <location>
        <begin position="143"/>
        <end position="170"/>
    </location>
</feature>
<dbReference type="GO" id="GO:0008168">
    <property type="term" value="F:methyltransferase activity"/>
    <property type="evidence" value="ECO:0007669"/>
    <property type="project" value="UniProtKB-KW"/>
</dbReference>
<dbReference type="GO" id="GO:0032259">
    <property type="term" value="P:methylation"/>
    <property type="evidence" value="ECO:0007669"/>
    <property type="project" value="UniProtKB-KW"/>
</dbReference>
<keyword evidence="3" id="KW-1185">Reference proteome</keyword>
<evidence type="ECO:0000256" key="1">
    <source>
        <dbReference type="SAM" id="Coils"/>
    </source>
</evidence>
<keyword evidence="2" id="KW-0489">Methyltransferase</keyword>
<protein>
    <submittedName>
        <fullName evidence="2">Class I SAM-dependent methyltransferase</fullName>
        <ecNumber evidence="2">2.1.1.-</ecNumber>
    </submittedName>
</protein>
<dbReference type="PANTHER" id="PTHR36112:SF1">
    <property type="entry name" value="RIBOSOMAL RNA SMALL SUBUNIT METHYLTRANSFERASE J"/>
    <property type="match status" value="1"/>
</dbReference>